<evidence type="ECO:0000313" key="1">
    <source>
        <dbReference type="EMBL" id="CAG7676035.1"/>
    </source>
</evidence>
<protein>
    <submittedName>
        <fullName evidence="1">Uncharacterized protein</fullName>
    </submittedName>
</protein>
<dbReference type="AlphaFoldDB" id="A0A8J2JND6"/>
<comment type="caution">
    <text evidence="1">The sequence shown here is derived from an EMBL/GenBank/DDBJ whole genome shotgun (WGS) entry which is preliminary data.</text>
</comment>
<reference evidence="1" key="1">
    <citation type="submission" date="2021-06" db="EMBL/GenBank/DDBJ databases">
        <authorList>
            <person name="Hodson N. C."/>
            <person name="Mongue J. A."/>
            <person name="Jaron S. K."/>
        </authorList>
    </citation>
    <scope>NUCLEOTIDE SEQUENCE</scope>
</reference>
<dbReference type="EMBL" id="CAJVCH010013669">
    <property type="protein sequence ID" value="CAG7676035.1"/>
    <property type="molecule type" value="Genomic_DNA"/>
</dbReference>
<keyword evidence="2" id="KW-1185">Reference proteome</keyword>
<feature type="non-terminal residue" evidence="1">
    <location>
        <position position="1"/>
    </location>
</feature>
<proteinExistence type="predicted"/>
<evidence type="ECO:0000313" key="2">
    <source>
        <dbReference type="Proteomes" id="UP000708208"/>
    </source>
</evidence>
<organism evidence="1 2">
    <name type="scientific">Allacma fusca</name>
    <dbReference type="NCBI Taxonomy" id="39272"/>
    <lineage>
        <taxon>Eukaryota</taxon>
        <taxon>Metazoa</taxon>
        <taxon>Ecdysozoa</taxon>
        <taxon>Arthropoda</taxon>
        <taxon>Hexapoda</taxon>
        <taxon>Collembola</taxon>
        <taxon>Symphypleona</taxon>
        <taxon>Sminthuridae</taxon>
        <taxon>Allacma</taxon>
    </lineage>
</organism>
<name>A0A8J2JND6_9HEXA</name>
<dbReference type="Proteomes" id="UP000708208">
    <property type="component" value="Unassembled WGS sequence"/>
</dbReference>
<sequence length="26" mass="3339">RLQQFLYRYRIRAKDFFRDFDPLNCG</sequence>
<gene>
    <name evidence="1" type="ORF">AFUS01_LOCUS2396</name>
</gene>
<accession>A0A8J2JND6</accession>